<evidence type="ECO:0000313" key="3">
    <source>
        <dbReference type="EMBL" id="VAW98491.1"/>
    </source>
</evidence>
<dbReference type="AlphaFoldDB" id="A0A3B1A339"/>
<dbReference type="SUPFAM" id="SSF52540">
    <property type="entry name" value="P-loop containing nucleoside triphosphate hydrolases"/>
    <property type="match status" value="1"/>
</dbReference>
<accession>A0A3B1A339</accession>
<reference evidence="3" key="1">
    <citation type="submission" date="2018-06" db="EMBL/GenBank/DDBJ databases">
        <authorList>
            <person name="Zhirakovskaya E."/>
        </authorList>
    </citation>
    <scope>NUCLEOTIDE SEQUENCE</scope>
</reference>
<dbReference type="InterPro" id="IPR005225">
    <property type="entry name" value="Small_GTP-bd"/>
</dbReference>
<dbReference type="EMBL" id="UOFU01000147">
    <property type="protein sequence ID" value="VAW98491.1"/>
    <property type="molecule type" value="Genomic_DNA"/>
</dbReference>
<protein>
    <recommendedName>
        <fullName evidence="4">GTP-binding protein</fullName>
    </recommendedName>
</protein>
<dbReference type="SMART" id="SM00174">
    <property type="entry name" value="RHO"/>
    <property type="match status" value="1"/>
</dbReference>
<keyword evidence="2" id="KW-0342">GTP-binding</keyword>
<dbReference type="NCBIfam" id="TIGR00231">
    <property type="entry name" value="small_GTP"/>
    <property type="match status" value="1"/>
</dbReference>
<gene>
    <name evidence="3" type="ORF">MNBD_GAMMA20-1525</name>
</gene>
<dbReference type="Gene3D" id="3.40.50.300">
    <property type="entry name" value="P-loop containing nucleotide triphosphate hydrolases"/>
    <property type="match status" value="1"/>
</dbReference>
<dbReference type="CDD" id="cd00154">
    <property type="entry name" value="Rab"/>
    <property type="match status" value="1"/>
</dbReference>
<dbReference type="InterPro" id="IPR027417">
    <property type="entry name" value="P-loop_NTPase"/>
</dbReference>
<dbReference type="PANTHER" id="PTHR47977">
    <property type="entry name" value="RAS-RELATED PROTEIN RAB"/>
    <property type="match status" value="1"/>
</dbReference>
<dbReference type="PRINTS" id="PR00449">
    <property type="entry name" value="RASTRNSFRMNG"/>
</dbReference>
<keyword evidence="1" id="KW-0547">Nucleotide-binding</keyword>
<dbReference type="PROSITE" id="PS51419">
    <property type="entry name" value="RAB"/>
    <property type="match status" value="1"/>
</dbReference>
<dbReference type="GO" id="GO:0005525">
    <property type="term" value="F:GTP binding"/>
    <property type="evidence" value="ECO:0007669"/>
    <property type="project" value="UniProtKB-KW"/>
</dbReference>
<proteinExistence type="predicted"/>
<evidence type="ECO:0000256" key="1">
    <source>
        <dbReference type="ARBA" id="ARBA00022741"/>
    </source>
</evidence>
<dbReference type="InterPro" id="IPR050227">
    <property type="entry name" value="Rab"/>
</dbReference>
<dbReference type="GO" id="GO:0003924">
    <property type="term" value="F:GTPase activity"/>
    <property type="evidence" value="ECO:0007669"/>
    <property type="project" value="InterPro"/>
</dbReference>
<dbReference type="SMART" id="SM00173">
    <property type="entry name" value="RAS"/>
    <property type="match status" value="1"/>
</dbReference>
<sequence>MIRKKICMLGAFAVGKTSLVERFVKSLFNERYQTSLGVKIDKKSLLIDDQPLELILWDLAGEDEFVSLRLPYLRGAAGLLLVVDGTRPETLDTALALRDKAITEIGEVPFALLINKADLTEGWHIDPCDIDRLVARGWTALETSAKTGRGVEEAFETLGKEMLE</sequence>
<dbReference type="SMART" id="SM00175">
    <property type="entry name" value="RAB"/>
    <property type="match status" value="1"/>
</dbReference>
<dbReference type="InterPro" id="IPR001806">
    <property type="entry name" value="Small_GTPase"/>
</dbReference>
<evidence type="ECO:0008006" key="4">
    <source>
        <dbReference type="Google" id="ProtNLM"/>
    </source>
</evidence>
<organism evidence="3">
    <name type="scientific">hydrothermal vent metagenome</name>
    <dbReference type="NCBI Taxonomy" id="652676"/>
    <lineage>
        <taxon>unclassified sequences</taxon>
        <taxon>metagenomes</taxon>
        <taxon>ecological metagenomes</taxon>
    </lineage>
</organism>
<dbReference type="Pfam" id="PF00071">
    <property type="entry name" value="Ras"/>
    <property type="match status" value="1"/>
</dbReference>
<evidence type="ECO:0000256" key="2">
    <source>
        <dbReference type="ARBA" id="ARBA00023134"/>
    </source>
</evidence>
<name>A0A3B1A339_9ZZZZ</name>